<sequence>MFAILDPSLSLATATAIDVRRCNICKAQISFNSPWKRCDSCRNKKAAEHRKWREGKKDRLSLLPVCSTVPIKRKSGELKTKGPSKRPKAESNGKAKQQQDCPEYCQLHPIWVPASLSQMYEELRDLPQKQDLCLLASHSVVASPDVDYLQRARMVVDGLQGCQFIAKERKPRVIDVPGSCSLLFSCACLGLSIDCRGSIRITVEDDLVASVGNQRTEDKRRHPPL</sequence>
<organism evidence="2 3">
    <name type="scientific">Armillaria luteobubalina</name>
    <dbReference type="NCBI Taxonomy" id="153913"/>
    <lineage>
        <taxon>Eukaryota</taxon>
        <taxon>Fungi</taxon>
        <taxon>Dikarya</taxon>
        <taxon>Basidiomycota</taxon>
        <taxon>Agaricomycotina</taxon>
        <taxon>Agaricomycetes</taxon>
        <taxon>Agaricomycetidae</taxon>
        <taxon>Agaricales</taxon>
        <taxon>Marasmiineae</taxon>
        <taxon>Physalacriaceae</taxon>
        <taxon>Armillaria</taxon>
    </lineage>
</organism>
<dbReference type="EMBL" id="JAUEPU010000012">
    <property type="protein sequence ID" value="KAK0497940.1"/>
    <property type="molecule type" value="Genomic_DNA"/>
</dbReference>
<evidence type="ECO:0000313" key="3">
    <source>
        <dbReference type="Proteomes" id="UP001175228"/>
    </source>
</evidence>
<gene>
    <name evidence="2" type="ORF">EDD18DRAFT_1160229</name>
</gene>
<reference evidence="2" key="1">
    <citation type="submission" date="2023-06" db="EMBL/GenBank/DDBJ databases">
        <authorList>
            <consortium name="Lawrence Berkeley National Laboratory"/>
            <person name="Ahrendt S."/>
            <person name="Sahu N."/>
            <person name="Indic B."/>
            <person name="Wong-Bajracharya J."/>
            <person name="Merenyi Z."/>
            <person name="Ke H.-M."/>
            <person name="Monk M."/>
            <person name="Kocsube S."/>
            <person name="Drula E."/>
            <person name="Lipzen A."/>
            <person name="Balint B."/>
            <person name="Henrissat B."/>
            <person name="Andreopoulos B."/>
            <person name="Martin F.M."/>
            <person name="Harder C.B."/>
            <person name="Rigling D."/>
            <person name="Ford K.L."/>
            <person name="Foster G.D."/>
            <person name="Pangilinan J."/>
            <person name="Papanicolaou A."/>
            <person name="Barry K."/>
            <person name="LaButti K."/>
            <person name="Viragh M."/>
            <person name="Koriabine M."/>
            <person name="Yan M."/>
            <person name="Riley R."/>
            <person name="Champramary S."/>
            <person name="Plett K.L."/>
            <person name="Tsai I.J."/>
            <person name="Slot J."/>
            <person name="Sipos G."/>
            <person name="Plett J."/>
            <person name="Nagy L.G."/>
            <person name="Grigoriev I.V."/>
        </authorList>
    </citation>
    <scope>NUCLEOTIDE SEQUENCE</scope>
    <source>
        <strain evidence="2">HWK02</strain>
    </source>
</reference>
<comment type="caution">
    <text evidence="2">The sequence shown here is derived from an EMBL/GenBank/DDBJ whole genome shotgun (WGS) entry which is preliminary data.</text>
</comment>
<dbReference type="AlphaFoldDB" id="A0AA39UY78"/>
<feature type="non-terminal residue" evidence="2">
    <location>
        <position position="1"/>
    </location>
</feature>
<evidence type="ECO:0000256" key="1">
    <source>
        <dbReference type="SAM" id="MobiDB-lite"/>
    </source>
</evidence>
<protein>
    <submittedName>
        <fullName evidence="2">Uncharacterized protein</fullName>
    </submittedName>
</protein>
<keyword evidence="3" id="KW-1185">Reference proteome</keyword>
<proteinExistence type="predicted"/>
<accession>A0AA39UY78</accession>
<name>A0AA39UY78_9AGAR</name>
<dbReference type="Proteomes" id="UP001175228">
    <property type="component" value="Unassembled WGS sequence"/>
</dbReference>
<feature type="region of interest" description="Disordered" evidence="1">
    <location>
        <begin position="76"/>
        <end position="97"/>
    </location>
</feature>
<evidence type="ECO:0000313" key="2">
    <source>
        <dbReference type="EMBL" id="KAK0497940.1"/>
    </source>
</evidence>